<protein>
    <recommendedName>
        <fullName evidence="1">Helix-turn-helix domain-containing protein</fullName>
    </recommendedName>
</protein>
<keyword evidence="3" id="KW-1185">Reference proteome</keyword>
<proteinExistence type="predicted"/>
<evidence type="ECO:0000259" key="1">
    <source>
        <dbReference type="Pfam" id="PF26215"/>
    </source>
</evidence>
<reference evidence="2" key="1">
    <citation type="submission" date="2021-10" db="EMBL/GenBank/DDBJ databases">
        <title>Tropical sea cucumber genome reveals ecological adaptation and Cuvierian tubules defense mechanism.</title>
        <authorList>
            <person name="Chen T."/>
        </authorList>
    </citation>
    <scope>NUCLEOTIDE SEQUENCE</scope>
    <source>
        <strain evidence="2">Nanhai2018</strain>
        <tissue evidence="2">Muscle</tissue>
    </source>
</reference>
<feature type="domain" description="Helix-turn-helix" evidence="1">
    <location>
        <begin position="22"/>
        <end position="80"/>
    </location>
</feature>
<dbReference type="InterPro" id="IPR058912">
    <property type="entry name" value="HTH_animal"/>
</dbReference>
<organism evidence="2 3">
    <name type="scientific">Holothuria leucospilota</name>
    <name type="common">Black long sea cucumber</name>
    <name type="synonym">Mertensiothuria leucospilota</name>
    <dbReference type="NCBI Taxonomy" id="206669"/>
    <lineage>
        <taxon>Eukaryota</taxon>
        <taxon>Metazoa</taxon>
        <taxon>Echinodermata</taxon>
        <taxon>Eleutherozoa</taxon>
        <taxon>Echinozoa</taxon>
        <taxon>Holothuroidea</taxon>
        <taxon>Aspidochirotacea</taxon>
        <taxon>Aspidochirotida</taxon>
        <taxon>Holothuriidae</taxon>
        <taxon>Holothuria</taxon>
    </lineage>
</organism>
<accession>A0A9Q1BJC3</accession>
<dbReference type="AlphaFoldDB" id="A0A9Q1BJC3"/>
<name>A0A9Q1BJC3_HOLLE</name>
<evidence type="ECO:0000313" key="3">
    <source>
        <dbReference type="Proteomes" id="UP001152320"/>
    </source>
</evidence>
<dbReference type="EMBL" id="JAIZAY010000015">
    <property type="protein sequence ID" value="KAJ8027700.1"/>
    <property type="molecule type" value="Genomic_DNA"/>
</dbReference>
<comment type="caution">
    <text evidence="2">The sequence shown here is derived from an EMBL/GenBank/DDBJ whole genome shotgun (WGS) entry which is preliminary data.</text>
</comment>
<evidence type="ECO:0000313" key="2">
    <source>
        <dbReference type="EMBL" id="KAJ8027700.1"/>
    </source>
</evidence>
<gene>
    <name evidence="2" type="ORF">HOLleu_29726</name>
</gene>
<dbReference type="Pfam" id="PF26215">
    <property type="entry name" value="HTH_animal"/>
    <property type="match status" value="1"/>
</dbReference>
<sequence>MTVNSGAISTSLYCKPTDKHLLLHFDSAHPANLKKSIVYSQCLRTKRICSDPTDDDRLISSLKGYFLSSGYPMRIIKQGIRKTALINRHDFVSYKNKTPNKRIPLVFEFHPLIPSLARTLKQSFASLKDDPTLSDLFADPPLLALRQPPNLRRLIAPSKLLTSDKATRGNACCNKQRCQISADISTRESGSPSLT</sequence>
<dbReference type="Proteomes" id="UP001152320">
    <property type="component" value="Chromosome 15"/>
</dbReference>
<dbReference type="OrthoDB" id="10225422at2759"/>
<dbReference type="PANTHER" id="PTHR21301">
    <property type="entry name" value="REVERSE TRANSCRIPTASE"/>
    <property type="match status" value="1"/>
</dbReference>
<dbReference type="PANTHER" id="PTHR21301:SF10">
    <property type="entry name" value="REVERSE TRANSCRIPTASE DOMAIN-CONTAINING PROTEIN"/>
    <property type="match status" value="1"/>
</dbReference>